<accession>A0A090BW37</accession>
<proteinExistence type="predicted"/>
<dbReference type="InterPro" id="IPR005182">
    <property type="entry name" value="YdbS-like_PH"/>
</dbReference>
<dbReference type="Pfam" id="PF00226">
    <property type="entry name" value="DnaJ"/>
    <property type="match status" value="1"/>
</dbReference>
<dbReference type="InterPro" id="IPR018253">
    <property type="entry name" value="DnaJ_domain_CS"/>
</dbReference>
<dbReference type="SUPFAM" id="SSF46565">
    <property type="entry name" value="Chaperone J-domain"/>
    <property type="match status" value="1"/>
</dbReference>
<dbReference type="SMART" id="SM00271">
    <property type="entry name" value="DnaJ"/>
    <property type="match status" value="1"/>
</dbReference>
<dbReference type="Gene3D" id="1.10.287.110">
    <property type="entry name" value="DnaJ domain"/>
    <property type="match status" value="1"/>
</dbReference>
<dbReference type="OrthoDB" id="3378680at2"/>
<evidence type="ECO:0000313" key="4">
    <source>
        <dbReference type="EMBL" id="BAP57926.1"/>
    </source>
</evidence>
<dbReference type="PANTHER" id="PTHR44825:SF1">
    <property type="entry name" value="DNAJ HOMOLOG SUBFAMILY C MEMBER 4"/>
    <property type="match status" value="1"/>
</dbReference>
<reference evidence="4 5" key="1">
    <citation type="journal article" date="2014" name="ISME J.">
        <title>Ecophysiology of Thioploca ingrica as revealed by the complete genome sequence supplemented with proteomic evidence.</title>
        <authorList>
            <person name="Kojima H."/>
            <person name="Ogura Y."/>
            <person name="Yamamoto N."/>
            <person name="Togashi T."/>
            <person name="Mori H."/>
            <person name="Watanabe T."/>
            <person name="Nemoto F."/>
            <person name="Kurokawa K."/>
            <person name="Hayashi T."/>
            <person name="Fukui M."/>
        </authorList>
    </citation>
    <scope>NUCLEOTIDE SEQUENCE [LARGE SCALE GENOMIC DNA]</scope>
</reference>
<protein>
    <submittedName>
        <fullName evidence="4">Membrane-flanked domain-containing protein</fullName>
    </submittedName>
</protein>
<dbReference type="KEGG" id="tig:THII_3629"/>
<dbReference type="EMBL" id="AP014633">
    <property type="protein sequence ID" value="BAP57926.1"/>
    <property type="molecule type" value="Genomic_DNA"/>
</dbReference>
<keyword evidence="5" id="KW-1185">Reference proteome</keyword>
<organism evidence="4 5">
    <name type="scientific">Thioploca ingrica</name>
    <dbReference type="NCBI Taxonomy" id="40754"/>
    <lineage>
        <taxon>Bacteria</taxon>
        <taxon>Pseudomonadati</taxon>
        <taxon>Pseudomonadota</taxon>
        <taxon>Gammaproteobacteria</taxon>
        <taxon>Thiotrichales</taxon>
        <taxon>Thiotrichaceae</taxon>
        <taxon>Thioploca</taxon>
    </lineage>
</organism>
<name>A0A090BW37_9GAMM</name>
<gene>
    <name evidence="4" type="ORF">THII_3629</name>
</gene>
<dbReference type="STRING" id="40754.THII_3629"/>
<keyword evidence="2" id="KW-0472">Membrane</keyword>
<evidence type="ECO:0000256" key="1">
    <source>
        <dbReference type="ARBA" id="ARBA00023186"/>
    </source>
</evidence>
<feature type="domain" description="J" evidence="3">
    <location>
        <begin position="4"/>
        <end position="69"/>
    </location>
</feature>
<dbReference type="Pfam" id="PF03703">
    <property type="entry name" value="bPH_2"/>
    <property type="match status" value="1"/>
</dbReference>
<feature type="transmembrane region" description="Helical" evidence="2">
    <location>
        <begin position="117"/>
        <end position="137"/>
    </location>
</feature>
<dbReference type="AlphaFoldDB" id="A0A090BW37"/>
<feature type="transmembrane region" description="Helical" evidence="2">
    <location>
        <begin position="157"/>
        <end position="179"/>
    </location>
</feature>
<dbReference type="Proteomes" id="UP000031623">
    <property type="component" value="Chromosome"/>
</dbReference>
<dbReference type="HOGENOM" id="CLU_1030298_0_0_6"/>
<dbReference type="InterPro" id="IPR052763">
    <property type="entry name" value="DnaJ_C4"/>
</dbReference>
<dbReference type="PANTHER" id="PTHR44825">
    <property type="match status" value="1"/>
</dbReference>
<dbReference type="InterPro" id="IPR001623">
    <property type="entry name" value="DnaJ_domain"/>
</dbReference>
<evidence type="ECO:0000259" key="3">
    <source>
        <dbReference type="PROSITE" id="PS50076"/>
    </source>
</evidence>
<keyword evidence="2" id="KW-1133">Transmembrane helix</keyword>
<dbReference type="PROSITE" id="PS50076">
    <property type="entry name" value="DNAJ_2"/>
    <property type="match status" value="1"/>
</dbReference>
<dbReference type="CDD" id="cd06257">
    <property type="entry name" value="DnaJ"/>
    <property type="match status" value="1"/>
</dbReference>
<evidence type="ECO:0000256" key="2">
    <source>
        <dbReference type="SAM" id="Phobius"/>
    </source>
</evidence>
<dbReference type="PROSITE" id="PS00636">
    <property type="entry name" value="DNAJ_1"/>
    <property type="match status" value="1"/>
</dbReference>
<dbReference type="InterPro" id="IPR036869">
    <property type="entry name" value="J_dom_sf"/>
</dbReference>
<dbReference type="PRINTS" id="PR00625">
    <property type="entry name" value="JDOMAIN"/>
</dbReference>
<keyword evidence="2" id="KW-0812">Transmembrane</keyword>
<keyword evidence="1" id="KW-0143">Chaperone</keyword>
<sequence>MKKTLYEFLGVESNATPEEIKAAAQQLARKFHPSKYPGNPRVVARFNQIKRVYNTLANPQKRADYDATLEKTIPQSNTAPPPIFSPTTAADLPPKNQSEPHYFTQSEKIIYRAYIHWFGYVKALFLSGIAAYLLWFSDPLLEKFIGTMPFGHNQRLYLQWTLLGLFWLGIFFLLQTLLIQLTTTLMITSQQIIASMGLIFKQTISMTPEQFEHLEIQQSRLGKIFGFGTLKLRGTKGSRGVGGIAIKIYNIAAPHQFEKQLGRFIKTNAQ</sequence>
<evidence type="ECO:0000313" key="5">
    <source>
        <dbReference type="Proteomes" id="UP000031623"/>
    </source>
</evidence>